<dbReference type="Pfam" id="PF00728">
    <property type="entry name" value="Glyco_hydro_20"/>
    <property type="match status" value="1"/>
</dbReference>
<dbReference type="Proteomes" id="UP000634668">
    <property type="component" value="Unassembled WGS sequence"/>
</dbReference>
<protein>
    <recommendedName>
        <fullName evidence="3">beta-N-acetylhexosaminidase</fullName>
        <ecNumber evidence="3">3.2.1.52</ecNumber>
    </recommendedName>
</protein>
<dbReference type="InterPro" id="IPR017853">
    <property type="entry name" value="GH"/>
</dbReference>
<feature type="domain" description="Glycoside hydrolase family 20 catalytic" evidence="7">
    <location>
        <begin position="77"/>
        <end position="322"/>
    </location>
</feature>
<evidence type="ECO:0000256" key="3">
    <source>
        <dbReference type="ARBA" id="ARBA00012663"/>
    </source>
</evidence>
<gene>
    <name evidence="8" type="ORF">GCM10007383_08560</name>
</gene>
<feature type="active site" description="Proton donor" evidence="5">
    <location>
        <position position="181"/>
    </location>
</feature>
<dbReference type="GO" id="GO:0016020">
    <property type="term" value="C:membrane"/>
    <property type="evidence" value="ECO:0007669"/>
    <property type="project" value="TreeGrafter"/>
</dbReference>
<feature type="signal peptide" evidence="6">
    <location>
        <begin position="1"/>
        <end position="18"/>
    </location>
</feature>
<dbReference type="EMBL" id="BMWP01000004">
    <property type="protein sequence ID" value="GGW25924.1"/>
    <property type="molecule type" value="Genomic_DNA"/>
</dbReference>
<organism evidence="8 9">
    <name type="scientific">Arenibacter certesii</name>
    <dbReference type="NCBI Taxonomy" id="228955"/>
    <lineage>
        <taxon>Bacteria</taxon>
        <taxon>Pseudomonadati</taxon>
        <taxon>Bacteroidota</taxon>
        <taxon>Flavobacteriia</taxon>
        <taxon>Flavobacteriales</taxon>
        <taxon>Flavobacteriaceae</taxon>
        <taxon>Arenibacter</taxon>
    </lineage>
</organism>
<dbReference type="InterPro" id="IPR025705">
    <property type="entry name" value="Beta_hexosaminidase_sua/sub"/>
</dbReference>
<dbReference type="PANTHER" id="PTHR22600:SF57">
    <property type="entry name" value="BETA-N-ACETYLHEXOSAMINIDASE"/>
    <property type="match status" value="1"/>
</dbReference>
<dbReference type="GO" id="GO:0030203">
    <property type="term" value="P:glycosaminoglycan metabolic process"/>
    <property type="evidence" value="ECO:0007669"/>
    <property type="project" value="TreeGrafter"/>
</dbReference>
<sequence length="366" mass="41336">MKKLIIPFLFLATTLASAQDLFEIKGLCIAAPTPNGVDEFVKFMDEELGPNGINTLVLRVDYNYAYESRPELRGKAPLSRSQVKQLVAAAKKHEIKLIPQVNLLGHQSWAEQNSKLLEVYPEFDETPHVNLPKNYEWPNQDDLYCKSYCPLHPEVHNVVFDLMDEIMEVFEADAFHAGMDEVFYIADAHCPRCKGKDPAALFANEVNKINAHLMKNGKQLWIWGDRLIDGATSGIGMWEASMNNTARAIDMIDTSIIICDWHYEKAVPTPALFALKGLNVISSPWRTPEVAKAQVEMMHQFKLNSASPLKERFMGVMQTVWSSASEFIKSYHTEKEKGSDQKTQEACFKAMLAAINELESPLKPTK</sequence>
<comment type="catalytic activity">
    <reaction evidence="1">
        <text>Hydrolysis of terminal non-reducing N-acetyl-D-hexosamine residues in N-acetyl-beta-D-hexosaminides.</text>
        <dbReference type="EC" id="3.2.1.52"/>
    </reaction>
</comment>
<feature type="chain" id="PRO_5037249162" description="beta-N-acetylhexosaminidase" evidence="6">
    <location>
        <begin position="19"/>
        <end position="366"/>
    </location>
</feature>
<evidence type="ECO:0000313" key="9">
    <source>
        <dbReference type="Proteomes" id="UP000634668"/>
    </source>
</evidence>
<dbReference type="PANTHER" id="PTHR22600">
    <property type="entry name" value="BETA-HEXOSAMINIDASE"/>
    <property type="match status" value="1"/>
</dbReference>
<dbReference type="AlphaFoldDB" id="A0A918IQT7"/>
<keyword evidence="4" id="KW-0378">Hydrolase</keyword>
<evidence type="ECO:0000256" key="2">
    <source>
        <dbReference type="ARBA" id="ARBA00006285"/>
    </source>
</evidence>
<keyword evidence="9" id="KW-1185">Reference proteome</keyword>
<keyword evidence="6" id="KW-0732">Signal</keyword>
<comment type="similarity">
    <text evidence="2">Belongs to the glycosyl hydrolase 20 family.</text>
</comment>
<accession>A0A918IQT7</accession>
<dbReference type="InterPro" id="IPR015883">
    <property type="entry name" value="Glyco_hydro_20_cat"/>
</dbReference>
<evidence type="ECO:0000256" key="5">
    <source>
        <dbReference type="PIRSR" id="PIRSR625705-1"/>
    </source>
</evidence>
<evidence type="ECO:0000313" key="8">
    <source>
        <dbReference type="EMBL" id="GGW25924.1"/>
    </source>
</evidence>
<dbReference type="SUPFAM" id="SSF51445">
    <property type="entry name" value="(Trans)glycosidases"/>
    <property type="match status" value="1"/>
</dbReference>
<name>A0A918IQT7_9FLAO</name>
<evidence type="ECO:0000256" key="1">
    <source>
        <dbReference type="ARBA" id="ARBA00001231"/>
    </source>
</evidence>
<reference evidence="8" key="1">
    <citation type="journal article" date="2014" name="Int. J. Syst. Evol. Microbiol.">
        <title>Complete genome sequence of Corynebacterium casei LMG S-19264T (=DSM 44701T), isolated from a smear-ripened cheese.</title>
        <authorList>
            <consortium name="US DOE Joint Genome Institute (JGI-PGF)"/>
            <person name="Walter F."/>
            <person name="Albersmeier A."/>
            <person name="Kalinowski J."/>
            <person name="Ruckert C."/>
        </authorList>
    </citation>
    <scope>NUCLEOTIDE SEQUENCE</scope>
    <source>
        <strain evidence="8">KCTC 12113</strain>
    </source>
</reference>
<dbReference type="Gene3D" id="3.20.20.80">
    <property type="entry name" value="Glycosidases"/>
    <property type="match status" value="1"/>
</dbReference>
<evidence type="ECO:0000256" key="4">
    <source>
        <dbReference type="ARBA" id="ARBA00022801"/>
    </source>
</evidence>
<comment type="caution">
    <text evidence="8">The sequence shown here is derived from an EMBL/GenBank/DDBJ whole genome shotgun (WGS) entry which is preliminary data.</text>
</comment>
<dbReference type="GO" id="GO:0004563">
    <property type="term" value="F:beta-N-acetylhexosaminidase activity"/>
    <property type="evidence" value="ECO:0007669"/>
    <property type="project" value="UniProtKB-EC"/>
</dbReference>
<reference evidence="8" key="2">
    <citation type="submission" date="2020-09" db="EMBL/GenBank/DDBJ databases">
        <authorList>
            <person name="Sun Q."/>
            <person name="Kim S."/>
        </authorList>
    </citation>
    <scope>NUCLEOTIDE SEQUENCE</scope>
    <source>
        <strain evidence="8">KCTC 12113</strain>
    </source>
</reference>
<dbReference type="RefSeq" id="WP_026814054.1">
    <property type="nucleotide sequence ID" value="NZ_BMWP01000004.1"/>
</dbReference>
<dbReference type="GO" id="GO:0005975">
    <property type="term" value="P:carbohydrate metabolic process"/>
    <property type="evidence" value="ECO:0007669"/>
    <property type="project" value="InterPro"/>
</dbReference>
<evidence type="ECO:0000259" key="7">
    <source>
        <dbReference type="Pfam" id="PF00728"/>
    </source>
</evidence>
<evidence type="ECO:0000256" key="6">
    <source>
        <dbReference type="SAM" id="SignalP"/>
    </source>
</evidence>
<proteinExistence type="inferred from homology"/>
<dbReference type="EC" id="3.2.1.52" evidence="3"/>